<dbReference type="GO" id="GO:0005783">
    <property type="term" value="C:endoplasmic reticulum"/>
    <property type="evidence" value="ECO:0007669"/>
    <property type="project" value="UniProtKB-SubCell"/>
</dbReference>
<feature type="region of interest" description="Disordered" evidence="8">
    <location>
        <begin position="200"/>
        <end position="231"/>
    </location>
</feature>
<dbReference type="PANTHER" id="PTHR13048">
    <property type="entry name" value="TRAFFICKING PROTEIN PARTICLE COMPLEX SUBUNIT 3"/>
    <property type="match status" value="1"/>
</dbReference>
<feature type="compositionally biased region" description="Basic and acidic residues" evidence="8">
    <location>
        <begin position="212"/>
        <end position="231"/>
    </location>
</feature>
<proteinExistence type="inferred from homology"/>
<evidence type="ECO:0000313" key="10">
    <source>
        <dbReference type="Proteomes" id="UP000232875"/>
    </source>
</evidence>
<reference evidence="9 10" key="1">
    <citation type="submission" date="2017-10" db="EMBL/GenBank/DDBJ databases">
        <title>A novel species of cold-tolerant Malassezia isolated from bats.</title>
        <authorList>
            <person name="Lorch J.M."/>
            <person name="Palmer J.M."/>
            <person name="Vanderwolf K.J."/>
            <person name="Schmidt K.Z."/>
            <person name="Verant M.L."/>
            <person name="Weller T.J."/>
            <person name="Blehert D.S."/>
        </authorList>
    </citation>
    <scope>NUCLEOTIDE SEQUENCE [LARGE SCALE GENOMIC DNA]</scope>
    <source>
        <strain evidence="9 10">NWHC:44797-103</strain>
    </source>
</reference>
<organism evidence="9 10">
    <name type="scientific">Malassezia vespertilionis</name>
    <dbReference type="NCBI Taxonomy" id="2020962"/>
    <lineage>
        <taxon>Eukaryota</taxon>
        <taxon>Fungi</taxon>
        <taxon>Dikarya</taxon>
        <taxon>Basidiomycota</taxon>
        <taxon>Ustilaginomycotina</taxon>
        <taxon>Malasseziomycetes</taxon>
        <taxon>Malasseziales</taxon>
        <taxon>Malasseziaceae</taxon>
        <taxon>Malassezia</taxon>
    </lineage>
</organism>
<dbReference type="SUPFAM" id="SSF111126">
    <property type="entry name" value="Ligand-binding domain in the NO signalling and Golgi transport"/>
    <property type="match status" value="1"/>
</dbReference>
<name>A0A2N1JH24_9BASI</name>
<evidence type="ECO:0000256" key="2">
    <source>
        <dbReference type="ARBA" id="ARBA00004240"/>
    </source>
</evidence>
<evidence type="ECO:0000256" key="8">
    <source>
        <dbReference type="SAM" id="MobiDB-lite"/>
    </source>
</evidence>
<comment type="subcellular location">
    <subcellularLocation>
        <location evidence="2">Endoplasmic reticulum</location>
    </subcellularLocation>
    <subcellularLocation>
        <location evidence="1">Golgi apparatus</location>
        <location evidence="1">cis-Golgi network</location>
    </subcellularLocation>
</comment>
<dbReference type="GO" id="GO:0048193">
    <property type="term" value="P:Golgi vesicle transport"/>
    <property type="evidence" value="ECO:0007669"/>
    <property type="project" value="InterPro"/>
</dbReference>
<dbReference type="AlphaFoldDB" id="A0A2N1JH24"/>
<keyword evidence="6" id="KW-0931">ER-Golgi transport</keyword>
<evidence type="ECO:0000313" key="9">
    <source>
        <dbReference type="EMBL" id="PKI85856.1"/>
    </source>
</evidence>
<evidence type="ECO:0000256" key="6">
    <source>
        <dbReference type="ARBA" id="ARBA00022892"/>
    </source>
</evidence>
<dbReference type="InterPro" id="IPR007194">
    <property type="entry name" value="TRAPP_component"/>
</dbReference>
<dbReference type="STRING" id="2020962.A0A2N1JH24"/>
<dbReference type="EMBL" id="KZ454987">
    <property type="protein sequence ID" value="PKI85856.1"/>
    <property type="molecule type" value="Genomic_DNA"/>
</dbReference>
<protein>
    <submittedName>
        <fullName evidence="9">Bet3p</fullName>
    </submittedName>
</protein>
<dbReference type="GO" id="GO:0005794">
    <property type="term" value="C:Golgi apparatus"/>
    <property type="evidence" value="ECO:0007669"/>
    <property type="project" value="UniProtKB-SubCell"/>
</dbReference>
<evidence type="ECO:0000256" key="4">
    <source>
        <dbReference type="ARBA" id="ARBA00022448"/>
    </source>
</evidence>
<keyword evidence="5" id="KW-0256">Endoplasmic reticulum</keyword>
<accession>A0A2N1JH24</accession>
<gene>
    <name evidence="9" type="primary">BET3</name>
    <name evidence="9" type="ORF">MVES_000683</name>
</gene>
<evidence type="ECO:0000256" key="3">
    <source>
        <dbReference type="ARBA" id="ARBA00006218"/>
    </source>
</evidence>
<sequence>MAPTKQYKALGEDLWRQNTDTVNAELFTLTYGALVVQLIKDYEDYEQVNTQLDKIKVGFKLFLNITPAISFDAPLGHNATNADNSGVLAAGYASTGPELDGNTLKEFSLLFTENPLAEFVELPQEVLRGGLWYSNVLAGVLRGALEMVRVLITLLTISFDLAKIILLALSPSRQKNYSEMESLVADMSVGVPFAGSTGIGFTTEGDSDPSEYLDKEQEELSDRGISNDKSEGKLPLFRIW</sequence>
<comment type="similarity">
    <text evidence="3">Belongs to the TRAPP small subunits family. BET3 subfamily.</text>
</comment>
<dbReference type="InterPro" id="IPR016721">
    <property type="entry name" value="Bet3"/>
</dbReference>
<keyword evidence="10" id="KW-1185">Reference proteome</keyword>
<evidence type="ECO:0000256" key="5">
    <source>
        <dbReference type="ARBA" id="ARBA00022824"/>
    </source>
</evidence>
<dbReference type="OrthoDB" id="10262857at2759"/>
<dbReference type="Pfam" id="PF04051">
    <property type="entry name" value="TRAPP"/>
    <property type="match status" value="1"/>
</dbReference>
<keyword evidence="7" id="KW-0333">Golgi apparatus</keyword>
<keyword evidence="4" id="KW-0813">Transport</keyword>
<dbReference type="Gene3D" id="3.30.1380.20">
    <property type="entry name" value="Trafficking protein particle complex subunit 3"/>
    <property type="match status" value="2"/>
</dbReference>
<dbReference type="InterPro" id="IPR024096">
    <property type="entry name" value="NO_sig/Golgi_transp_ligand-bd"/>
</dbReference>
<dbReference type="GO" id="GO:0030008">
    <property type="term" value="C:TRAPP complex"/>
    <property type="evidence" value="ECO:0007669"/>
    <property type="project" value="InterPro"/>
</dbReference>
<evidence type="ECO:0000256" key="7">
    <source>
        <dbReference type="ARBA" id="ARBA00023034"/>
    </source>
</evidence>
<dbReference type="Proteomes" id="UP000232875">
    <property type="component" value="Unassembled WGS sequence"/>
</dbReference>
<evidence type="ECO:0000256" key="1">
    <source>
        <dbReference type="ARBA" id="ARBA00004222"/>
    </source>
</evidence>